<evidence type="ECO:0000313" key="3">
    <source>
        <dbReference type="Proteomes" id="UP000000305"/>
    </source>
</evidence>
<name>E9G9H5_DAPPU</name>
<proteinExistence type="predicted"/>
<sequence>MAEDHFAVLLEIVRNHENPPPTITTFIQSYELLEKNSYREPDQKLAQLEARIEKQSQEMVEIRKEMEKADDSSHTTNSYAFNGRQLFQTGYAVVMGMIKRAILNGTVHWKIREIGALQAGLPA</sequence>
<dbReference type="EMBL" id="GL732536">
    <property type="protein sequence ID" value="EFX83563.1"/>
    <property type="molecule type" value="Genomic_DNA"/>
</dbReference>
<dbReference type="AlphaFoldDB" id="E9G9H5"/>
<organism evidence="2 3">
    <name type="scientific">Daphnia pulex</name>
    <name type="common">Water flea</name>
    <dbReference type="NCBI Taxonomy" id="6669"/>
    <lineage>
        <taxon>Eukaryota</taxon>
        <taxon>Metazoa</taxon>
        <taxon>Ecdysozoa</taxon>
        <taxon>Arthropoda</taxon>
        <taxon>Crustacea</taxon>
        <taxon>Branchiopoda</taxon>
        <taxon>Diplostraca</taxon>
        <taxon>Cladocera</taxon>
        <taxon>Anomopoda</taxon>
        <taxon>Daphniidae</taxon>
        <taxon>Daphnia</taxon>
    </lineage>
</organism>
<evidence type="ECO:0000256" key="1">
    <source>
        <dbReference type="SAM" id="Coils"/>
    </source>
</evidence>
<gene>
    <name evidence="2" type="ORF">DAPPUDRAFT_239498</name>
</gene>
<evidence type="ECO:0000313" key="2">
    <source>
        <dbReference type="EMBL" id="EFX83563.1"/>
    </source>
</evidence>
<dbReference type="HOGENOM" id="CLU_2017486_0_0_1"/>
<dbReference type="Proteomes" id="UP000000305">
    <property type="component" value="Unassembled WGS sequence"/>
</dbReference>
<feature type="coiled-coil region" evidence="1">
    <location>
        <begin position="38"/>
        <end position="72"/>
    </location>
</feature>
<reference evidence="2 3" key="1">
    <citation type="journal article" date="2011" name="Science">
        <title>The ecoresponsive genome of Daphnia pulex.</title>
        <authorList>
            <person name="Colbourne J.K."/>
            <person name="Pfrender M.E."/>
            <person name="Gilbert D."/>
            <person name="Thomas W.K."/>
            <person name="Tucker A."/>
            <person name="Oakley T.H."/>
            <person name="Tokishita S."/>
            <person name="Aerts A."/>
            <person name="Arnold G.J."/>
            <person name="Basu M.K."/>
            <person name="Bauer D.J."/>
            <person name="Caceres C.E."/>
            <person name="Carmel L."/>
            <person name="Casola C."/>
            <person name="Choi J.H."/>
            <person name="Detter J.C."/>
            <person name="Dong Q."/>
            <person name="Dusheyko S."/>
            <person name="Eads B.D."/>
            <person name="Frohlich T."/>
            <person name="Geiler-Samerotte K.A."/>
            <person name="Gerlach D."/>
            <person name="Hatcher P."/>
            <person name="Jogdeo S."/>
            <person name="Krijgsveld J."/>
            <person name="Kriventseva E.V."/>
            <person name="Kultz D."/>
            <person name="Laforsch C."/>
            <person name="Lindquist E."/>
            <person name="Lopez J."/>
            <person name="Manak J.R."/>
            <person name="Muller J."/>
            <person name="Pangilinan J."/>
            <person name="Patwardhan R.P."/>
            <person name="Pitluck S."/>
            <person name="Pritham E.J."/>
            <person name="Rechtsteiner A."/>
            <person name="Rho M."/>
            <person name="Rogozin I.B."/>
            <person name="Sakarya O."/>
            <person name="Salamov A."/>
            <person name="Schaack S."/>
            <person name="Shapiro H."/>
            <person name="Shiga Y."/>
            <person name="Skalitzky C."/>
            <person name="Smith Z."/>
            <person name="Souvorov A."/>
            <person name="Sung W."/>
            <person name="Tang Z."/>
            <person name="Tsuchiya D."/>
            <person name="Tu H."/>
            <person name="Vos H."/>
            <person name="Wang M."/>
            <person name="Wolf Y.I."/>
            <person name="Yamagata H."/>
            <person name="Yamada T."/>
            <person name="Ye Y."/>
            <person name="Shaw J.R."/>
            <person name="Andrews J."/>
            <person name="Crease T.J."/>
            <person name="Tang H."/>
            <person name="Lucas S.M."/>
            <person name="Robertson H.M."/>
            <person name="Bork P."/>
            <person name="Koonin E.V."/>
            <person name="Zdobnov E.M."/>
            <person name="Grigoriev I.V."/>
            <person name="Lynch M."/>
            <person name="Boore J.L."/>
        </authorList>
    </citation>
    <scope>NUCLEOTIDE SEQUENCE [LARGE SCALE GENOMIC DNA]</scope>
</reference>
<dbReference type="InParanoid" id="E9G9H5"/>
<keyword evidence="1" id="KW-0175">Coiled coil</keyword>
<accession>E9G9H5</accession>
<keyword evidence="3" id="KW-1185">Reference proteome</keyword>
<protein>
    <submittedName>
        <fullName evidence="2">Uncharacterized protein</fullName>
    </submittedName>
</protein>
<dbReference type="KEGG" id="dpx:DAPPUDRAFT_239498"/>